<dbReference type="EMBL" id="CP015079">
    <property type="protein sequence ID" value="ANH39984.1"/>
    <property type="molecule type" value="Genomic_DNA"/>
</dbReference>
<organism evidence="3 4">
    <name type="scientific">Nocardioides dokdonensis FR1436</name>
    <dbReference type="NCBI Taxonomy" id="1300347"/>
    <lineage>
        <taxon>Bacteria</taxon>
        <taxon>Bacillati</taxon>
        <taxon>Actinomycetota</taxon>
        <taxon>Actinomycetes</taxon>
        <taxon>Propionibacteriales</taxon>
        <taxon>Nocardioidaceae</taxon>
        <taxon>Nocardioides</taxon>
    </lineage>
</organism>
<keyword evidence="2" id="KW-1133">Transmembrane helix</keyword>
<accession>A0A1A9GNW1</accession>
<reference evidence="3 4" key="1">
    <citation type="submission" date="2016-03" db="EMBL/GenBank/DDBJ databases">
        <title>Complete genome sequence of a soil Actinobacterium, Nocardioides dokdonensis FR1436.</title>
        <authorList>
            <person name="Kwon S.-K."/>
            <person name="Kim K."/>
            <person name="Kim J.F."/>
        </authorList>
    </citation>
    <scope>NUCLEOTIDE SEQUENCE [LARGE SCALE GENOMIC DNA]</scope>
    <source>
        <strain evidence="3 4">FR1436</strain>
    </source>
</reference>
<dbReference type="PATRIC" id="fig|1300347.3.peg.3588"/>
<dbReference type="Proteomes" id="UP000077868">
    <property type="component" value="Chromosome"/>
</dbReference>
<dbReference type="STRING" id="1300347.I601_3578"/>
<feature type="region of interest" description="Disordered" evidence="1">
    <location>
        <begin position="66"/>
        <end position="85"/>
    </location>
</feature>
<keyword evidence="2" id="KW-0472">Membrane</keyword>
<feature type="transmembrane region" description="Helical" evidence="2">
    <location>
        <begin position="43"/>
        <end position="62"/>
    </location>
</feature>
<evidence type="ECO:0000256" key="2">
    <source>
        <dbReference type="SAM" id="Phobius"/>
    </source>
</evidence>
<feature type="transmembrane region" description="Helical" evidence="2">
    <location>
        <begin position="12"/>
        <end position="37"/>
    </location>
</feature>
<keyword evidence="4" id="KW-1185">Reference proteome</keyword>
<proteinExistence type="predicted"/>
<evidence type="ECO:0000256" key="1">
    <source>
        <dbReference type="SAM" id="MobiDB-lite"/>
    </source>
</evidence>
<sequence>MRDRVATIGPIAAIAGALGLCCGLPVLLSLGVAGAIAGWSLQSWVLLGLGLVLAALGSARILRGRRDDQARPQPGDSAIEKENHR</sequence>
<evidence type="ECO:0000313" key="3">
    <source>
        <dbReference type="EMBL" id="ANH39984.1"/>
    </source>
</evidence>
<dbReference type="KEGG" id="ndk:I601_3578"/>
<protein>
    <submittedName>
        <fullName evidence="3">Uncharacterized protein</fullName>
    </submittedName>
</protein>
<gene>
    <name evidence="3" type="ORF">I601_3578</name>
</gene>
<keyword evidence="2" id="KW-0812">Transmembrane</keyword>
<name>A0A1A9GNW1_9ACTN</name>
<evidence type="ECO:0000313" key="4">
    <source>
        <dbReference type="Proteomes" id="UP000077868"/>
    </source>
</evidence>
<dbReference type="AlphaFoldDB" id="A0A1A9GNW1"/>